<dbReference type="AlphaFoldDB" id="A0A6J6GKN0"/>
<comment type="similarity">
    <text evidence="2">Belongs to the bacterial solute-binding protein SsuA/TauA family.</text>
</comment>
<sequence length="348" mass="36113">MKIGNRKVKLAMSLAIVAAISMGTVSANAASSAPKEVDLSGYTLTVADSGGLFKVMCAAYSCDTGADYKINWVTFATGPEALAAAVGGSVQMASTGMAPAVFAAAAKQPVKIVAVTAPQRTPGALFSVVASKKSFDAGLTTMAGLRGKSLALSMGTEGEYLAIVALKKAQVPLTSVGFNNLGPAAAMSALNTGAVGAAVLVEPFLSMAKAAGAQVLATGNGNLAGYFAFWQSTKTMKNPKAVAATNDLLVRWQKMYKQFSIDRTGGIAIFSKTFFPTYPAAVATPLATVLYDGSVAGFAPIDDVVIKAFQDEADVMYQVGNIKRKLNMANWFDAKLYEKTLKALPKVK</sequence>
<reference evidence="4" key="1">
    <citation type="submission" date="2020-05" db="EMBL/GenBank/DDBJ databases">
        <authorList>
            <person name="Chiriac C."/>
            <person name="Salcher M."/>
            <person name="Ghai R."/>
            <person name="Kavagutti S V."/>
        </authorList>
    </citation>
    <scope>NUCLEOTIDE SEQUENCE</scope>
</reference>
<dbReference type="GO" id="GO:0042597">
    <property type="term" value="C:periplasmic space"/>
    <property type="evidence" value="ECO:0007669"/>
    <property type="project" value="UniProtKB-SubCell"/>
</dbReference>
<name>A0A6J6GKN0_9ZZZZ</name>
<dbReference type="PANTHER" id="PTHR30024">
    <property type="entry name" value="ALIPHATIC SULFONATES-BINDING PROTEIN-RELATED"/>
    <property type="match status" value="1"/>
</dbReference>
<evidence type="ECO:0000313" key="4">
    <source>
        <dbReference type="EMBL" id="CAB4601872.1"/>
    </source>
</evidence>
<comment type="subcellular location">
    <subcellularLocation>
        <location evidence="1">Periplasm</location>
    </subcellularLocation>
</comment>
<organism evidence="4">
    <name type="scientific">freshwater metagenome</name>
    <dbReference type="NCBI Taxonomy" id="449393"/>
    <lineage>
        <taxon>unclassified sequences</taxon>
        <taxon>metagenomes</taxon>
        <taxon>ecological metagenomes</taxon>
    </lineage>
</organism>
<evidence type="ECO:0000256" key="3">
    <source>
        <dbReference type="ARBA" id="ARBA00022729"/>
    </source>
</evidence>
<dbReference type="PANTHER" id="PTHR30024:SF47">
    <property type="entry name" value="TAURINE-BINDING PERIPLASMIC PROTEIN"/>
    <property type="match status" value="1"/>
</dbReference>
<dbReference type="GO" id="GO:0042918">
    <property type="term" value="P:alkanesulfonate transmembrane transport"/>
    <property type="evidence" value="ECO:0007669"/>
    <property type="project" value="TreeGrafter"/>
</dbReference>
<proteinExistence type="inferred from homology"/>
<gene>
    <name evidence="4" type="ORF">UFOPK1826_00724</name>
</gene>
<evidence type="ECO:0000256" key="2">
    <source>
        <dbReference type="ARBA" id="ARBA00010742"/>
    </source>
</evidence>
<dbReference type="SUPFAM" id="SSF53850">
    <property type="entry name" value="Periplasmic binding protein-like II"/>
    <property type="match status" value="1"/>
</dbReference>
<accession>A0A6J6GKN0</accession>
<dbReference type="Gene3D" id="3.40.190.10">
    <property type="entry name" value="Periplasmic binding protein-like II"/>
    <property type="match status" value="2"/>
</dbReference>
<dbReference type="EMBL" id="CAEZUN010000075">
    <property type="protein sequence ID" value="CAB4601872.1"/>
    <property type="molecule type" value="Genomic_DNA"/>
</dbReference>
<keyword evidence="3" id="KW-0732">Signal</keyword>
<evidence type="ECO:0000256" key="1">
    <source>
        <dbReference type="ARBA" id="ARBA00004418"/>
    </source>
</evidence>
<protein>
    <submittedName>
        <fullName evidence="4">Unannotated protein</fullName>
    </submittedName>
</protein>